<evidence type="ECO:0000313" key="5">
    <source>
        <dbReference type="Proteomes" id="UP000054092"/>
    </source>
</evidence>
<evidence type="ECO:0000313" key="4">
    <source>
        <dbReference type="EMBL" id="KUK80106.1"/>
    </source>
</evidence>
<sequence length="382" mass="42779">MIVKSRYKVVVIGGGVIGTAVAFYLAKNGVSDVVVLEKDYLSSGSTGRCGGGIRQQWSERMNVRLAMRSVEHFKRFESEVGFDIEYFQGGYLLLAYTEEEVLLFERNTKMQQEENLDVELLSKNEASSRFSFINMSGVRAVAYCSSDGHANPHLTTFAYARAAERMGVEILTHTSAENIITEDGRIVAVQTSKGKIETEVVVNAAGGYSHEVGAMAGVELPTESYRHQIFVTEPLEHIMDPLVISFENNFYIRQTKAGNFIMGQGDKDELPGHNVTPTWKFLREMTEKMPKFFPFLRDVRVLRHWAGLYNMSPDAQPIIDRAVDIDNFYYAIGFSGHGFMLAPAVGEAVAEWIVHGEPRSVDISNLSLNRFQEGFTIEKNVV</sequence>
<organism evidence="4 5">
    <name type="scientific">Mesotoga prima</name>
    <dbReference type="NCBI Taxonomy" id="1184387"/>
    <lineage>
        <taxon>Bacteria</taxon>
        <taxon>Thermotogati</taxon>
        <taxon>Thermotogota</taxon>
        <taxon>Thermotogae</taxon>
        <taxon>Kosmotogales</taxon>
        <taxon>Kosmotogaceae</taxon>
        <taxon>Mesotoga</taxon>
    </lineage>
</organism>
<evidence type="ECO:0000256" key="1">
    <source>
        <dbReference type="ARBA" id="ARBA00023002"/>
    </source>
</evidence>
<protein>
    <submittedName>
        <fullName evidence="4">Glycine/D-amino acid oxidase, deaminating</fullName>
    </submittedName>
</protein>
<evidence type="ECO:0000259" key="3">
    <source>
        <dbReference type="Pfam" id="PF01266"/>
    </source>
</evidence>
<accession>A0A101HNE9</accession>
<feature type="transmembrane region" description="Helical" evidence="2">
    <location>
        <begin position="7"/>
        <end position="26"/>
    </location>
</feature>
<dbReference type="Gene3D" id="3.50.50.60">
    <property type="entry name" value="FAD/NAD(P)-binding domain"/>
    <property type="match status" value="1"/>
</dbReference>
<dbReference type="Pfam" id="PF01266">
    <property type="entry name" value="DAO"/>
    <property type="match status" value="1"/>
</dbReference>
<dbReference type="InterPro" id="IPR036188">
    <property type="entry name" value="FAD/NAD-bd_sf"/>
</dbReference>
<name>A0A101HNE9_9BACT</name>
<keyword evidence="2" id="KW-0812">Transmembrane</keyword>
<dbReference type="Proteomes" id="UP000054092">
    <property type="component" value="Unassembled WGS sequence"/>
</dbReference>
<keyword evidence="1" id="KW-0560">Oxidoreductase</keyword>
<proteinExistence type="predicted"/>
<comment type="caution">
    <text evidence="4">The sequence shown here is derived from an EMBL/GenBank/DDBJ whole genome shotgun (WGS) entry which is preliminary data.</text>
</comment>
<gene>
    <name evidence="4" type="ORF">XD94_1168</name>
</gene>
<keyword evidence="2" id="KW-1133">Transmembrane helix</keyword>
<dbReference type="PANTHER" id="PTHR13847:SF287">
    <property type="entry name" value="FAD-DEPENDENT OXIDOREDUCTASE DOMAIN-CONTAINING PROTEIN 1"/>
    <property type="match status" value="1"/>
</dbReference>
<keyword evidence="2" id="KW-0472">Membrane</keyword>
<dbReference type="PANTHER" id="PTHR13847">
    <property type="entry name" value="SARCOSINE DEHYDROGENASE-RELATED"/>
    <property type="match status" value="1"/>
</dbReference>
<dbReference type="GO" id="GO:0016491">
    <property type="term" value="F:oxidoreductase activity"/>
    <property type="evidence" value="ECO:0007669"/>
    <property type="project" value="UniProtKB-KW"/>
</dbReference>
<dbReference type="SUPFAM" id="SSF54373">
    <property type="entry name" value="FAD-linked reductases, C-terminal domain"/>
    <property type="match status" value="1"/>
</dbReference>
<dbReference type="EMBL" id="LGGP01000204">
    <property type="protein sequence ID" value="KUK80106.1"/>
    <property type="molecule type" value="Genomic_DNA"/>
</dbReference>
<dbReference type="SUPFAM" id="SSF51905">
    <property type="entry name" value="FAD/NAD(P)-binding domain"/>
    <property type="match status" value="1"/>
</dbReference>
<dbReference type="GO" id="GO:0005737">
    <property type="term" value="C:cytoplasm"/>
    <property type="evidence" value="ECO:0007669"/>
    <property type="project" value="TreeGrafter"/>
</dbReference>
<dbReference type="AlphaFoldDB" id="A0A101HNE9"/>
<dbReference type="PATRIC" id="fig|1184387.3.peg.1603"/>
<dbReference type="InterPro" id="IPR006076">
    <property type="entry name" value="FAD-dep_OxRdtase"/>
</dbReference>
<dbReference type="Gene3D" id="3.30.9.10">
    <property type="entry name" value="D-Amino Acid Oxidase, subunit A, domain 2"/>
    <property type="match status" value="1"/>
</dbReference>
<feature type="domain" description="FAD dependent oxidoreductase" evidence="3">
    <location>
        <begin position="8"/>
        <end position="352"/>
    </location>
</feature>
<evidence type="ECO:0000256" key="2">
    <source>
        <dbReference type="SAM" id="Phobius"/>
    </source>
</evidence>
<reference evidence="5" key="1">
    <citation type="journal article" date="2015" name="MBio">
        <title>Genome-Resolved Metagenomic Analysis Reveals Roles for Candidate Phyla and Other Microbial Community Members in Biogeochemical Transformations in Oil Reservoirs.</title>
        <authorList>
            <person name="Hu P."/>
            <person name="Tom L."/>
            <person name="Singh A."/>
            <person name="Thomas B.C."/>
            <person name="Baker B.J."/>
            <person name="Piceno Y.M."/>
            <person name="Andersen G.L."/>
            <person name="Banfield J.F."/>
        </authorList>
    </citation>
    <scope>NUCLEOTIDE SEQUENCE [LARGE SCALE GENOMIC DNA]</scope>
</reference>